<dbReference type="Gene3D" id="4.10.400.10">
    <property type="entry name" value="Low-density Lipoprotein Receptor"/>
    <property type="match status" value="2"/>
</dbReference>
<proteinExistence type="predicted"/>
<dbReference type="InterPro" id="IPR036055">
    <property type="entry name" value="LDL_receptor-like_sf"/>
</dbReference>
<dbReference type="KEGG" id="lgi:LOTGIDRAFT_59789"/>
<dbReference type="InterPro" id="IPR023415">
    <property type="entry name" value="LDLR_class-A_CS"/>
</dbReference>
<dbReference type="InterPro" id="IPR051221">
    <property type="entry name" value="LDLR-related"/>
</dbReference>
<dbReference type="GO" id="GO:0006898">
    <property type="term" value="P:receptor-mediated endocytosis"/>
    <property type="evidence" value="ECO:0007669"/>
    <property type="project" value="TreeGrafter"/>
</dbReference>
<dbReference type="PROSITE" id="PS01209">
    <property type="entry name" value="LDLRA_1"/>
    <property type="match status" value="1"/>
</dbReference>
<dbReference type="PRINTS" id="PR00261">
    <property type="entry name" value="LDLRECEPTOR"/>
</dbReference>
<keyword evidence="5" id="KW-0472">Membrane</keyword>
<dbReference type="EMBL" id="KB202620">
    <property type="protein sequence ID" value="ESO88857.1"/>
    <property type="molecule type" value="Genomic_DNA"/>
</dbReference>
<gene>
    <name evidence="10" type="ORF">LOTGIDRAFT_59789</name>
</gene>
<evidence type="ECO:0000256" key="2">
    <source>
        <dbReference type="ARBA" id="ARBA00022692"/>
    </source>
</evidence>
<accession>V3ZWX0</accession>
<evidence type="ECO:0000256" key="7">
    <source>
        <dbReference type="ARBA" id="ARBA00023170"/>
    </source>
</evidence>
<dbReference type="PROSITE" id="PS50068">
    <property type="entry name" value="LDLRA_2"/>
    <property type="match status" value="2"/>
</dbReference>
<feature type="disulfide bond" evidence="9">
    <location>
        <begin position="47"/>
        <end position="65"/>
    </location>
</feature>
<dbReference type="Proteomes" id="UP000030746">
    <property type="component" value="Unassembled WGS sequence"/>
</dbReference>
<evidence type="ECO:0000256" key="5">
    <source>
        <dbReference type="ARBA" id="ARBA00023136"/>
    </source>
</evidence>
<protein>
    <submittedName>
        <fullName evidence="10">Uncharacterized protein</fullName>
    </submittedName>
</protein>
<comment type="subcellular location">
    <subcellularLocation>
        <location evidence="1">Membrane</location>
        <topology evidence="1">Single-pass membrane protein</topology>
    </subcellularLocation>
</comment>
<name>V3ZWX0_LOTGI</name>
<dbReference type="GeneID" id="20251533"/>
<dbReference type="AlphaFoldDB" id="V3ZWX0"/>
<evidence type="ECO:0000313" key="10">
    <source>
        <dbReference type="EMBL" id="ESO88857.1"/>
    </source>
</evidence>
<keyword evidence="4" id="KW-1133">Transmembrane helix</keyword>
<organism evidence="10 11">
    <name type="scientific">Lottia gigantea</name>
    <name type="common">Giant owl limpet</name>
    <dbReference type="NCBI Taxonomy" id="225164"/>
    <lineage>
        <taxon>Eukaryota</taxon>
        <taxon>Metazoa</taxon>
        <taxon>Spiralia</taxon>
        <taxon>Lophotrochozoa</taxon>
        <taxon>Mollusca</taxon>
        <taxon>Gastropoda</taxon>
        <taxon>Patellogastropoda</taxon>
        <taxon>Lottioidea</taxon>
        <taxon>Lottiidae</taxon>
        <taxon>Lottia</taxon>
    </lineage>
</organism>
<evidence type="ECO:0000313" key="11">
    <source>
        <dbReference type="Proteomes" id="UP000030746"/>
    </source>
</evidence>
<dbReference type="PANTHER" id="PTHR22722">
    <property type="entry name" value="LOW-DENSITY LIPOPROTEIN RECEPTOR-RELATED PROTEIN 2-RELATED"/>
    <property type="match status" value="1"/>
</dbReference>
<keyword evidence="11" id="KW-1185">Reference proteome</keyword>
<dbReference type="Pfam" id="PF00057">
    <property type="entry name" value="Ldl_recept_a"/>
    <property type="match status" value="2"/>
</dbReference>
<dbReference type="InterPro" id="IPR002172">
    <property type="entry name" value="LDrepeatLR_classA_rpt"/>
</dbReference>
<sequence>CGRDESTCSTGECIPRDYICDGEQDCVDGSDEQCAEPLPCEPNEFRCTNGRCAMKIWRCDGDNDCGDGSDE</sequence>
<dbReference type="RefSeq" id="XP_009060415.1">
    <property type="nucleotide sequence ID" value="XM_009062167.1"/>
</dbReference>
<dbReference type="SUPFAM" id="SSF57424">
    <property type="entry name" value="LDL receptor-like module"/>
    <property type="match status" value="2"/>
</dbReference>
<keyword evidence="2" id="KW-0812">Transmembrane</keyword>
<comment type="caution">
    <text evidence="9">Lacks conserved residue(s) required for the propagation of feature annotation.</text>
</comment>
<dbReference type="GO" id="GO:0042562">
    <property type="term" value="F:hormone binding"/>
    <property type="evidence" value="ECO:0007669"/>
    <property type="project" value="TreeGrafter"/>
</dbReference>
<dbReference type="PANTHER" id="PTHR22722:SF15">
    <property type="entry name" value="LOW-DENSITY LIPOPROTEIN RECEPTOR-RELATED"/>
    <property type="match status" value="1"/>
</dbReference>
<keyword evidence="8" id="KW-0325">Glycoprotein</keyword>
<feature type="disulfide bond" evidence="9">
    <location>
        <begin position="8"/>
        <end position="26"/>
    </location>
</feature>
<evidence type="ECO:0000256" key="3">
    <source>
        <dbReference type="ARBA" id="ARBA00022737"/>
    </source>
</evidence>
<feature type="disulfide bond" evidence="9">
    <location>
        <begin position="40"/>
        <end position="52"/>
    </location>
</feature>
<reference evidence="10 11" key="1">
    <citation type="journal article" date="2013" name="Nature">
        <title>Insights into bilaterian evolution from three spiralian genomes.</title>
        <authorList>
            <person name="Simakov O."/>
            <person name="Marletaz F."/>
            <person name="Cho S.J."/>
            <person name="Edsinger-Gonzales E."/>
            <person name="Havlak P."/>
            <person name="Hellsten U."/>
            <person name="Kuo D.H."/>
            <person name="Larsson T."/>
            <person name="Lv J."/>
            <person name="Arendt D."/>
            <person name="Savage R."/>
            <person name="Osoegawa K."/>
            <person name="de Jong P."/>
            <person name="Grimwood J."/>
            <person name="Chapman J.A."/>
            <person name="Shapiro H."/>
            <person name="Aerts A."/>
            <person name="Otillar R.P."/>
            <person name="Terry A.Y."/>
            <person name="Boore J.L."/>
            <person name="Grigoriev I.V."/>
            <person name="Lindberg D.R."/>
            <person name="Seaver E.C."/>
            <person name="Weisblat D.A."/>
            <person name="Putnam N.H."/>
            <person name="Rokhsar D.S."/>
        </authorList>
    </citation>
    <scope>NUCLEOTIDE SEQUENCE [LARGE SCALE GENOMIC DNA]</scope>
</reference>
<evidence type="ECO:0000256" key="8">
    <source>
        <dbReference type="ARBA" id="ARBA00023180"/>
    </source>
</evidence>
<keyword evidence="6 9" id="KW-1015">Disulfide bond</keyword>
<dbReference type="OMA" id="DERACIC"/>
<evidence type="ECO:0000256" key="4">
    <source>
        <dbReference type="ARBA" id="ARBA00022989"/>
    </source>
</evidence>
<dbReference type="CTD" id="20251533"/>
<dbReference type="FunFam" id="4.10.400.10:FF:000062">
    <property type="entry name" value="Terribly reduced optic lobes, isoform AI"/>
    <property type="match status" value="1"/>
</dbReference>
<dbReference type="GO" id="GO:0043235">
    <property type="term" value="C:receptor complex"/>
    <property type="evidence" value="ECO:0007669"/>
    <property type="project" value="TreeGrafter"/>
</dbReference>
<evidence type="ECO:0000256" key="1">
    <source>
        <dbReference type="ARBA" id="ARBA00004167"/>
    </source>
</evidence>
<evidence type="ECO:0000256" key="9">
    <source>
        <dbReference type="PROSITE-ProRule" id="PRU00124"/>
    </source>
</evidence>
<dbReference type="GO" id="GO:0016324">
    <property type="term" value="C:apical plasma membrane"/>
    <property type="evidence" value="ECO:0007669"/>
    <property type="project" value="TreeGrafter"/>
</dbReference>
<dbReference type="SMART" id="SM00192">
    <property type="entry name" value="LDLa"/>
    <property type="match status" value="2"/>
</dbReference>
<dbReference type="OrthoDB" id="10013209at2759"/>
<dbReference type="CDD" id="cd00112">
    <property type="entry name" value="LDLa"/>
    <property type="match status" value="2"/>
</dbReference>
<evidence type="ECO:0000256" key="6">
    <source>
        <dbReference type="ARBA" id="ARBA00023157"/>
    </source>
</evidence>
<keyword evidence="7" id="KW-0675">Receptor</keyword>
<dbReference type="HOGENOM" id="CLU_085098_3_2_1"/>
<keyword evidence="3" id="KW-0677">Repeat</keyword>
<feature type="disulfide bond" evidence="9">
    <location>
        <begin position="1"/>
        <end position="13"/>
    </location>
</feature>
<feature type="non-terminal residue" evidence="10">
    <location>
        <position position="71"/>
    </location>
</feature>
<feature type="non-terminal residue" evidence="10">
    <location>
        <position position="1"/>
    </location>
</feature>